<dbReference type="AlphaFoldDB" id="A0AAV1M1Q6"/>
<accession>A0AAV1M1Q6</accession>
<comment type="caution">
    <text evidence="1">The sequence shown here is derived from an EMBL/GenBank/DDBJ whole genome shotgun (WGS) entry which is preliminary data.</text>
</comment>
<name>A0AAV1M1Q6_9NEOP</name>
<proteinExistence type="predicted"/>
<protein>
    <submittedName>
        <fullName evidence="1">Uncharacterized protein</fullName>
    </submittedName>
</protein>
<dbReference type="EMBL" id="CAVLGL010000137">
    <property type="protein sequence ID" value="CAK1601676.1"/>
    <property type="molecule type" value="Genomic_DNA"/>
</dbReference>
<dbReference type="Proteomes" id="UP001314205">
    <property type="component" value="Unassembled WGS sequence"/>
</dbReference>
<evidence type="ECO:0000313" key="2">
    <source>
        <dbReference type="Proteomes" id="UP001314205"/>
    </source>
</evidence>
<reference evidence="1 2" key="1">
    <citation type="submission" date="2023-11" db="EMBL/GenBank/DDBJ databases">
        <authorList>
            <person name="Hedman E."/>
            <person name="Englund M."/>
            <person name="Stromberg M."/>
            <person name="Nyberg Akerstrom W."/>
            <person name="Nylinder S."/>
            <person name="Jareborg N."/>
            <person name="Kallberg Y."/>
            <person name="Kronander E."/>
        </authorList>
    </citation>
    <scope>NUCLEOTIDE SEQUENCE [LARGE SCALE GENOMIC DNA]</scope>
</reference>
<keyword evidence="2" id="KW-1185">Reference proteome</keyword>
<organism evidence="1 2">
    <name type="scientific">Parnassius mnemosyne</name>
    <name type="common">clouded apollo</name>
    <dbReference type="NCBI Taxonomy" id="213953"/>
    <lineage>
        <taxon>Eukaryota</taxon>
        <taxon>Metazoa</taxon>
        <taxon>Ecdysozoa</taxon>
        <taxon>Arthropoda</taxon>
        <taxon>Hexapoda</taxon>
        <taxon>Insecta</taxon>
        <taxon>Pterygota</taxon>
        <taxon>Neoptera</taxon>
        <taxon>Endopterygota</taxon>
        <taxon>Lepidoptera</taxon>
        <taxon>Glossata</taxon>
        <taxon>Ditrysia</taxon>
        <taxon>Papilionoidea</taxon>
        <taxon>Papilionidae</taxon>
        <taxon>Parnassiinae</taxon>
        <taxon>Parnassini</taxon>
        <taxon>Parnassius</taxon>
        <taxon>Driopa</taxon>
    </lineage>
</organism>
<sequence length="136" mass="15383">MTYAENISSCIQVPVILEAVRVHRWIIYTKESTSLSEICNNEITRRKIHGTFILTLDDNRAAKINDINLTSNPVEIESISPPILLMINLLAINSSLEMSSPVQLNLEGIDLTDLKLLSVALRKSEIKNVKVKRQLW</sequence>
<gene>
    <name evidence="1" type="ORF">PARMNEM_LOCUS20275</name>
</gene>
<evidence type="ECO:0000313" key="1">
    <source>
        <dbReference type="EMBL" id="CAK1601676.1"/>
    </source>
</evidence>